<evidence type="ECO:0000259" key="11">
    <source>
        <dbReference type="Pfam" id="PF00487"/>
    </source>
</evidence>
<feature type="domain" description="Fatty acid desaturase" evidence="11">
    <location>
        <begin position="90"/>
        <end position="321"/>
    </location>
</feature>
<dbReference type="Pfam" id="PF00487">
    <property type="entry name" value="FA_desaturase"/>
    <property type="match status" value="1"/>
</dbReference>
<dbReference type="Proteomes" id="UP001500713">
    <property type="component" value="Unassembled WGS sequence"/>
</dbReference>
<organism evidence="12 13">
    <name type="scientific">Parasphingorhabdus litoris</name>
    <dbReference type="NCBI Taxonomy" id="394733"/>
    <lineage>
        <taxon>Bacteria</taxon>
        <taxon>Pseudomonadati</taxon>
        <taxon>Pseudomonadota</taxon>
        <taxon>Alphaproteobacteria</taxon>
        <taxon>Sphingomonadales</taxon>
        <taxon>Sphingomonadaceae</taxon>
        <taxon>Parasphingorhabdus</taxon>
    </lineage>
</organism>
<evidence type="ECO:0000313" key="13">
    <source>
        <dbReference type="Proteomes" id="UP001500713"/>
    </source>
</evidence>
<name>A0ABN1A8W6_9SPHN</name>
<evidence type="ECO:0000256" key="1">
    <source>
        <dbReference type="ARBA" id="ARBA00004141"/>
    </source>
</evidence>
<keyword evidence="13" id="KW-1185">Reference proteome</keyword>
<proteinExistence type="inferred from homology"/>
<evidence type="ECO:0000256" key="3">
    <source>
        <dbReference type="ARBA" id="ARBA00022692"/>
    </source>
</evidence>
<evidence type="ECO:0000256" key="4">
    <source>
        <dbReference type="ARBA" id="ARBA00022832"/>
    </source>
</evidence>
<feature type="transmembrane region" description="Helical" evidence="10">
    <location>
        <begin position="63"/>
        <end position="81"/>
    </location>
</feature>
<evidence type="ECO:0000256" key="2">
    <source>
        <dbReference type="ARBA" id="ARBA00008749"/>
    </source>
</evidence>
<feature type="transmembrane region" description="Helical" evidence="10">
    <location>
        <begin position="214"/>
        <end position="231"/>
    </location>
</feature>
<protein>
    <submittedName>
        <fullName evidence="12">Acyl-CoA desaturase</fullName>
    </submittedName>
</protein>
<evidence type="ECO:0000256" key="7">
    <source>
        <dbReference type="ARBA" id="ARBA00023004"/>
    </source>
</evidence>
<dbReference type="InterPro" id="IPR005804">
    <property type="entry name" value="FA_desaturase_dom"/>
</dbReference>
<dbReference type="CDD" id="cd03505">
    <property type="entry name" value="Delta9-FADS-like"/>
    <property type="match status" value="1"/>
</dbReference>
<keyword evidence="3 10" id="KW-0812">Transmembrane</keyword>
<dbReference type="PRINTS" id="PR00075">
    <property type="entry name" value="FACDDSATRASE"/>
</dbReference>
<dbReference type="EMBL" id="BAAAEM010000002">
    <property type="protein sequence ID" value="GAA0470558.1"/>
    <property type="molecule type" value="Genomic_DNA"/>
</dbReference>
<dbReference type="PANTHER" id="PTHR11351">
    <property type="entry name" value="ACYL-COA DESATURASE"/>
    <property type="match status" value="1"/>
</dbReference>
<dbReference type="RefSeq" id="WP_229956508.1">
    <property type="nucleotide sequence ID" value="NZ_BAAAEM010000002.1"/>
</dbReference>
<comment type="caution">
    <text evidence="12">The sequence shown here is derived from an EMBL/GenBank/DDBJ whole genome shotgun (WGS) entry which is preliminary data.</text>
</comment>
<keyword evidence="7" id="KW-0408">Iron</keyword>
<feature type="transmembrane region" description="Helical" evidence="10">
    <location>
        <begin position="87"/>
        <end position="108"/>
    </location>
</feature>
<dbReference type="PANTHER" id="PTHR11351:SF3">
    <property type="entry name" value="BLL4393 PROTEIN"/>
    <property type="match status" value="1"/>
</dbReference>
<accession>A0ABN1A8W6</accession>
<evidence type="ECO:0000313" key="12">
    <source>
        <dbReference type="EMBL" id="GAA0470558.1"/>
    </source>
</evidence>
<evidence type="ECO:0000256" key="5">
    <source>
        <dbReference type="ARBA" id="ARBA00022989"/>
    </source>
</evidence>
<reference evidence="12 13" key="1">
    <citation type="journal article" date="2019" name="Int. J. Syst. Evol. Microbiol.">
        <title>The Global Catalogue of Microorganisms (GCM) 10K type strain sequencing project: providing services to taxonomists for standard genome sequencing and annotation.</title>
        <authorList>
            <consortium name="The Broad Institute Genomics Platform"/>
            <consortium name="The Broad Institute Genome Sequencing Center for Infectious Disease"/>
            <person name="Wu L."/>
            <person name="Ma J."/>
        </authorList>
    </citation>
    <scope>NUCLEOTIDE SEQUENCE [LARGE SCALE GENOMIC DNA]</scope>
    <source>
        <strain evidence="12 13">JCM 14162</strain>
    </source>
</reference>
<keyword evidence="6" id="KW-0560">Oxidoreductase</keyword>
<keyword evidence="4" id="KW-0276">Fatty acid metabolism</keyword>
<dbReference type="InterPro" id="IPR015876">
    <property type="entry name" value="Acyl-CoA_DS"/>
</dbReference>
<comment type="similarity">
    <text evidence="2">Belongs to the fatty acid desaturase type 2 family.</text>
</comment>
<feature type="transmembrane region" description="Helical" evidence="10">
    <location>
        <begin position="237"/>
        <end position="257"/>
    </location>
</feature>
<keyword evidence="5 10" id="KW-1133">Transmembrane helix</keyword>
<keyword evidence="9 10" id="KW-0472">Membrane</keyword>
<gene>
    <name evidence="12" type="ORF">GCM10009096_09310</name>
</gene>
<comment type="subcellular location">
    <subcellularLocation>
        <location evidence="1">Membrane</location>
        <topology evidence="1">Multi-pass membrane protein</topology>
    </subcellularLocation>
</comment>
<evidence type="ECO:0000256" key="9">
    <source>
        <dbReference type="ARBA" id="ARBA00023136"/>
    </source>
</evidence>
<sequence>MTIDTNVNNTTDAIAAQAEKRLFEAKSNDSEQGLLQAENGAVTVPFGAKYGGRAARAKLREHAILSTTKIGGSIAAIYWMFAYGSGWVEWSAFLVGYFLSMVGCIVGYHRYFSHRTFETSKPMGIFIAILTQSAAQGSALHWAANHRRHHAMTDKVGDAHSPHFDGYGKPLKGFMKFHHSHVGWLFDRTTTDLSIYGKGLVDDEIVMFAHRTRWFWYFVSAIVFPALWALAFAGPEAIIGTILIAGFLRIFAVLTVLQSVNSVCHMFGSQRFHDHGTAKNNLLINILTMGDGWHNNHHQHPRSATSGLTWWEFDPCAGIIRLWEKMGLVWNVKWAPRYTKDENGEWVPEKPKAAAKQAA</sequence>
<keyword evidence="8" id="KW-0443">Lipid metabolism</keyword>
<evidence type="ECO:0000256" key="8">
    <source>
        <dbReference type="ARBA" id="ARBA00023098"/>
    </source>
</evidence>
<evidence type="ECO:0000256" key="10">
    <source>
        <dbReference type="SAM" id="Phobius"/>
    </source>
</evidence>
<evidence type="ECO:0000256" key="6">
    <source>
        <dbReference type="ARBA" id="ARBA00023002"/>
    </source>
</evidence>